<dbReference type="GeneID" id="130718211"/>
<feature type="compositionally biased region" description="Basic and acidic residues" evidence="1">
    <location>
        <begin position="93"/>
        <end position="109"/>
    </location>
</feature>
<dbReference type="InterPro" id="IPR008480">
    <property type="entry name" value="DUF761_pln"/>
</dbReference>
<evidence type="ECO:0000313" key="2">
    <source>
        <dbReference type="EMBL" id="AFK38617.1"/>
    </source>
</evidence>
<accession>I3SEC5</accession>
<dbReference type="KEGG" id="lja:130718211"/>
<organism evidence="2">
    <name type="scientific">Lotus japonicus</name>
    <name type="common">Lotus corniculatus var. japonicus</name>
    <dbReference type="NCBI Taxonomy" id="34305"/>
    <lineage>
        <taxon>Eukaryota</taxon>
        <taxon>Viridiplantae</taxon>
        <taxon>Streptophyta</taxon>
        <taxon>Embryophyta</taxon>
        <taxon>Tracheophyta</taxon>
        <taxon>Spermatophyta</taxon>
        <taxon>Magnoliopsida</taxon>
        <taxon>eudicotyledons</taxon>
        <taxon>Gunneridae</taxon>
        <taxon>Pentapetalae</taxon>
        <taxon>rosids</taxon>
        <taxon>fabids</taxon>
        <taxon>Fabales</taxon>
        <taxon>Fabaceae</taxon>
        <taxon>Papilionoideae</taxon>
        <taxon>50 kb inversion clade</taxon>
        <taxon>NPAAA clade</taxon>
        <taxon>Hologalegina</taxon>
        <taxon>robinioid clade</taxon>
        <taxon>Loteae</taxon>
        <taxon>Lotus</taxon>
    </lineage>
</organism>
<evidence type="ECO:0008006" key="3">
    <source>
        <dbReference type="Google" id="ProtNLM"/>
    </source>
</evidence>
<reference evidence="2" key="1">
    <citation type="submission" date="2012-05" db="EMBL/GenBank/DDBJ databases">
        <authorList>
            <person name="Krishnakumar V."/>
            <person name="Cheung F."/>
            <person name="Xiao Y."/>
            <person name="Chan A."/>
            <person name="Moskal W.A."/>
            <person name="Town C.D."/>
        </authorList>
    </citation>
    <scope>NUCLEOTIDE SEQUENCE</scope>
</reference>
<sequence>MSSLRLGKKLQPAKRAWKSFSTRLQSRVHKVNIPKAIKSTYKQLLVTLHSLTSRTTPHAASNHHVHRHSKKNIPAVRIDDLFAEHASSSIHLDANKGHHARGETSRGKEVAPVGMEEDEEDMGGGSSGIETIEDAWKIVVAKSPKLQVDEKTRESKSPQLQVDEKAEEFISKFHQDMRIQKERSLLESQERLDRNG</sequence>
<dbReference type="Pfam" id="PF05553">
    <property type="entry name" value="DUF761"/>
    <property type="match status" value="1"/>
</dbReference>
<dbReference type="AlphaFoldDB" id="I3SEC5"/>
<feature type="region of interest" description="Disordered" evidence="1">
    <location>
        <begin position="92"/>
        <end position="128"/>
    </location>
</feature>
<dbReference type="OrthoDB" id="1913960at2759"/>
<proteinExistence type="evidence at transcript level"/>
<protein>
    <recommendedName>
        <fullName evidence="3">DUF761 domain-containing protein</fullName>
    </recommendedName>
</protein>
<dbReference type="EMBL" id="BT138822">
    <property type="protein sequence ID" value="AFK38617.1"/>
    <property type="molecule type" value="mRNA"/>
</dbReference>
<dbReference type="RefSeq" id="XP_057424717.1">
    <property type="nucleotide sequence ID" value="XM_057568734.1"/>
</dbReference>
<name>I3SEC5_LOTJA</name>
<evidence type="ECO:0000256" key="1">
    <source>
        <dbReference type="SAM" id="MobiDB-lite"/>
    </source>
</evidence>